<dbReference type="InterPro" id="IPR021457">
    <property type="entry name" value="DUF3108"/>
</dbReference>
<dbReference type="Proteomes" id="UP000008461">
    <property type="component" value="Chromosome"/>
</dbReference>
<evidence type="ECO:0000313" key="1">
    <source>
        <dbReference type="EMBL" id="AEE49967.1"/>
    </source>
</evidence>
<keyword evidence="2" id="KW-1185">Reference proteome</keyword>
<protein>
    <recommendedName>
        <fullName evidence="3">DUF3108 domain-containing protein</fullName>
    </recommendedName>
</protein>
<dbReference type="OrthoDB" id="9808473at2"/>
<dbReference type="RefSeq" id="WP_013764520.1">
    <property type="nucleotide sequence ID" value="NC_015510.1"/>
</dbReference>
<dbReference type="EMBL" id="CP002691">
    <property type="protein sequence ID" value="AEE49967.1"/>
    <property type="molecule type" value="Genomic_DNA"/>
</dbReference>
<evidence type="ECO:0008006" key="3">
    <source>
        <dbReference type="Google" id="ProtNLM"/>
    </source>
</evidence>
<dbReference type="KEGG" id="hhy:Halhy_2082"/>
<dbReference type="eggNOG" id="ENOG502ZAWY">
    <property type="taxonomic scope" value="Bacteria"/>
</dbReference>
<name>F4KQH8_HALH1</name>
<reference key="2">
    <citation type="submission" date="2011-04" db="EMBL/GenBank/DDBJ databases">
        <title>Complete sequence of chromosome of Haliscomenobacter hydrossis DSM 1100.</title>
        <authorList>
            <consortium name="US DOE Joint Genome Institute (JGI-PGF)"/>
            <person name="Lucas S."/>
            <person name="Han J."/>
            <person name="Lapidus A."/>
            <person name="Bruce D."/>
            <person name="Goodwin L."/>
            <person name="Pitluck S."/>
            <person name="Peters L."/>
            <person name="Kyrpides N."/>
            <person name="Mavromatis K."/>
            <person name="Ivanova N."/>
            <person name="Ovchinnikova G."/>
            <person name="Pagani I."/>
            <person name="Daligault H."/>
            <person name="Detter J.C."/>
            <person name="Han C."/>
            <person name="Land M."/>
            <person name="Hauser L."/>
            <person name="Markowitz V."/>
            <person name="Cheng J.-F."/>
            <person name="Hugenholtz P."/>
            <person name="Woyke T."/>
            <person name="Wu D."/>
            <person name="Verbarg S."/>
            <person name="Frueling A."/>
            <person name="Brambilla E."/>
            <person name="Klenk H.-P."/>
            <person name="Eisen J.A."/>
        </authorList>
    </citation>
    <scope>NUCLEOTIDE SEQUENCE</scope>
    <source>
        <strain>DSM 1100</strain>
    </source>
</reference>
<dbReference type="HOGENOM" id="CLU_073797_0_0_10"/>
<gene>
    <name evidence="1" type="ordered locus">Halhy_2082</name>
</gene>
<evidence type="ECO:0000313" key="2">
    <source>
        <dbReference type="Proteomes" id="UP000008461"/>
    </source>
</evidence>
<dbReference type="AlphaFoldDB" id="F4KQH8"/>
<sequence>MHLSRLMKIGAAFLVLSLMAFRVPQPERIPNHLPLYTGGDQCDMDNQVFRHGEEMVYKVFYNWNFIWMSAGEVVFKVEDLGDRYHFSAHGGTYKGYDAFFKVRDKYDVYVDKTTLLPITSIREVHEGKYTLYDKLTFDRENGKVKSLRGKTKEVAELVEYDSDSCIHDILSMVYCARNLSFDQMRPGQDFPIKIFIDKKTWPLKVNYKGKFPNKKIRGLGHFNTVALNPEVIKGYIFKESSNLTIWASDDKNRLPLMIESPISIGSVKVILKSYRGVRYPLSAKVKDKKADEEISPED</sequence>
<accession>F4KQH8</accession>
<reference evidence="1 2" key="1">
    <citation type="journal article" date="2011" name="Stand. Genomic Sci.">
        <title>Complete genome sequence of Haliscomenobacter hydrossis type strain (O).</title>
        <authorList>
            <consortium name="US DOE Joint Genome Institute (JGI-PGF)"/>
            <person name="Daligault H."/>
            <person name="Lapidus A."/>
            <person name="Zeytun A."/>
            <person name="Nolan M."/>
            <person name="Lucas S."/>
            <person name="Del Rio T.G."/>
            <person name="Tice H."/>
            <person name="Cheng J.F."/>
            <person name="Tapia R."/>
            <person name="Han C."/>
            <person name="Goodwin L."/>
            <person name="Pitluck S."/>
            <person name="Liolios K."/>
            <person name="Pagani I."/>
            <person name="Ivanova N."/>
            <person name="Huntemann M."/>
            <person name="Mavromatis K."/>
            <person name="Mikhailova N."/>
            <person name="Pati A."/>
            <person name="Chen A."/>
            <person name="Palaniappan K."/>
            <person name="Land M."/>
            <person name="Hauser L."/>
            <person name="Brambilla E.M."/>
            <person name="Rohde M."/>
            <person name="Verbarg S."/>
            <person name="Goker M."/>
            <person name="Bristow J."/>
            <person name="Eisen J.A."/>
            <person name="Markowitz V."/>
            <person name="Hugenholtz P."/>
            <person name="Kyrpides N.C."/>
            <person name="Klenk H.P."/>
            <person name="Woyke T."/>
        </authorList>
    </citation>
    <scope>NUCLEOTIDE SEQUENCE [LARGE SCALE GENOMIC DNA]</scope>
    <source>
        <strain evidence="2">ATCC 27775 / DSM 1100 / LMG 10767 / O</strain>
    </source>
</reference>
<dbReference type="STRING" id="760192.Halhy_2082"/>
<organism evidence="1 2">
    <name type="scientific">Haliscomenobacter hydrossis (strain ATCC 27775 / DSM 1100 / LMG 10767 / O)</name>
    <dbReference type="NCBI Taxonomy" id="760192"/>
    <lineage>
        <taxon>Bacteria</taxon>
        <taxon>Pseudomonadati</taxon>
        <taxon>Bacteroidota</taxon>
        <taxon>Saprospiria</taxon>
        <taxon>Saprospirales</taxon>
        <taxon>Haliscomenobacteraceae</taxon>
        <taxon>Haliscomenobacter</taxon>
    </lineage>
</organism>
<proteinExistence type="predicted"/>
<dbReference type="Pfam" id="PF11306">
    <property type="entry name" value="DUF3108"/>
    <property type="match status" value="1"/>
</dbReference>